<feature type="domain" description="Transglutaminase-like" evidence="2">
    <location>
        <begin position="218"/>
        <end position="287"/>
    </location>
</feature>
<feature type="signal peptide" evidence="1">
    <location>
        <begin position="1"/>
        <end position="26"/>
    </location>
</feature>
<gene>
    <name evidence="3" type="ORF">H9705_01105</name>
</gene>
<dbReference type="SUPFAM" id="SSF54001">
    <property type="entry name" value="Cysteine proteinases"/>
    <property type="match status" value="1"/>
</dbReference>
<proteinExistence type="predicted"/>
<dbReference type="EMBL" id="DWWU01000006">
    <property type="protein sequence ID" value="HJC14411.1"/>
    <property type="molecule type" value="Genomic_DNA"/>
</dbReference>
<dbReference type="Pfam" id="PF01841">
    <property type="entry name" value="Transglut_core"/>
    <property type="match status" value="1"/>
</dbReference>
<dbReference type="Proteomes" id="UP000823849">
    <property type="component" value="Unassembled WGS sequence"/>
</dbReference>
<reference evidence="3" key="2">
    <citation type="submission" date="2021-04" db="EMBL/GenBank/DDBJ databases">
        <authorList>
            <person name="Gilroy R."/>
        </authorList>
    </citation>
    <scope>NUCLEOTIDE SEQUENCE</scope>
    <source>
        <strain evidence="3">CHK185-5351</strain>
    </source>
</reference>
<accession>A0A9D2SKZ2</accession>
<evidence type="ECO:0000313" key="3">
    <source>
        <dbReference type="EMBL" id="HJC14411.1"/>
    </source>
</evidence>
<evidence type="ECO:0000259" key="2">
    <source>
        <dbReference type="SMART" id="SM00460"/>
    </source>
</evidence>
<feature type="chain" id="PRO_5039587349" evidence="1">
    <location>
        <begin position="27"/>
        <end position="312"/>
    </location>
</feature>
<sequence>MGKWRILLAFFCILSLLTALSGCRKAADTEAGSSGSRDNTPQVLVPTAPGTSVIGNERISLDISNTAEGYLCARYAGSASRIKIFIITPDEVKYTYDLTAADDWAVLPLTGGNGVYQIEVYENVEGTSYSTLFKEPSLSVSLNDEFRPFLYPNQYTWFTADSETVKKAAELAQNADSDLDVITNVYNFTIGTIVYDDDKAAEAETGALAGYLPDVDQVLESGKGICFDYAAVMTAMLRSQGIPVKLEIGYSGEAYHAWISAWVDEIGWVDNVIQFDGKSWTLMDPTLAANNSADAVKKYVGDGSNYIVKYSR</sequence>
<name>A0A9D2SKZ2_9FIRM</name>
<evidence type="ECO:0000256" key="1">
    <source>
        <dbReference type="SAM" id="SignalP"/>
    </source>
</evidence>
<reference evidence="3" key="1">
    <citation type="journal article" date="2021" name="PeerJ">
        <title>Extensive microbial diversity within the chicken gut microbiome revealed by metagenomics and culture.</title>
        <authorList>
            <person name="Gilroy R."/>
            <person name="Ravi A."/>
            <person name="Getino M."/>
            <person name="Pursley I."/>
            <person name="Horton D.L."/>
            <person name="Alikhan N.F."/>
            <person name="Baker D."/>
            <person name="Gharbi K."/>
            <person name="Hall N."/>
            <person name="Watson M."/>
            <person name="Adriaenssens E.M."/>
            <person name="Foster-Nyarko E."/>
            <person name="Jarju S."/>
            <person name="Secka A."/>
            <person name="Antonio M."/>
            <person name="Oren A."/>
            <person name="Chaudhuri R.R."/>
            <person name="La Ragione R."/>
            <person name="Hildebrand F."/>
            <person name="Pallen M.J."/>
        </authorList>
    </citation>
    <scope>NUCLEOTIDE SEQUENCE</scope>
    <source>
        <strain evidence="3">CHK185-5351</strain>
    </source>
</reference>
<dbReference type="SMART" id="SM00460">
    <property type="entry name" value="TGc"/>
    <property type="match status" value="1"/>
</dbReference>
<keyword evidence="1" id="KW-0732">Signal</keyword>
<dbReference type="Gene3D" id="3.10.620.30">
    <property type="match status" value="1"/>
</dbReference>
<protein>
    <submittedName>
        <fullName evidence="3">Transglutaminase-like domain-containing protein</fullName>
    </submittedName>
</protein>
<organism evidence="3 4">
    <name type="scientific">Candidatus Fusicatenibacter intestinigallinarum</name>
    <dbReference type="NCBI Taxonomy" id="2838598"/>
    <lineage>
        <taxon>Bacteria</taxon>
        <taxon>Bacillati</taxon>
        <taxon>Bacillota</taxon>
        <taxon>Clostridia</taxon>
        <taxon>Lachnospirales</taxon>
        <taxon>Lachnospiraceae</taxon>
        <taxon>Fusicatenibacter</taxon>
    </lineage>
</organism>
<evidence type="ECO:0000313" key="4">
    <source>
        <dbReference type="Proteomes" id="UP000823849"/>
    </source>
</evidence>
<dbReference type="AlphaFoldDB" id="A0A9D2SKZ2"/>
<dbReference type="InterPro" id="IPR002931">
    <property type="entry name" value="Transglutaminase-like"/>
</dbReference>
<comment type="caution">
    <text evidence="3">The sequence shown here is derived from an EMBL/GenBank/DDBJ whole genome shotgun (WGS) entry which is preliminary data.</text>
</comment>
<dbReference type="PANTHER" id="PTHR33490:SF6">
    <property type="entry name" value="SLL1049 PROTEIN"/>
    <property type="match status" value="1"/>
</dbReference>
<dbReference type="PANTHER" id="PTHR33490">
    <property type="entry name" value="BLR5614 PROTEIN-RELATED"/>
    <property type="match status" value="1"/>
</dbReference>
<dbReference type="InterPro" id="IPR038765">
    <property type="entry name" value="Papain-like_cys_pep_sf"/>
</dbReference>
<dbReference type="PROSITE" id="PS51257">
    <property type="entry name" value="PROKAR_LIPOPROTEIN"/>
    <property type="match status" value="1"/>
</dbReference>